<dbReference type="AlphaFoldDB" id="A0A3N4HVZ7"/>
<feature type="compositionally biased region" description="Acidic residues" evidence="1">
    <location>
        <begin position="81"/>
        <end position="90"/>
    </location>
</feature>
<gene>
    <name evidence="2" type="ORF">BJ508DRAFT_417095</name>
</gene>
<proteinExistence type="predicted"/>
<keyword evidence="3" id="KW-1185">Reference proteome</keyword>
<name>A0A3N4HVZ7_ASCIM</name>
<evidence type="ECO:0000313" key="2">
    <source>
        <dbReference type="EMBL" id="RPA77377.1"/>
    </source>
</evidence>
<protein>
    <submittedName>
        <fullName evidence="2">Uncharacterized protein</fullName>
    </submittedName>
</protein>
<feature type="compositionally biased region" description="Acidic residues" evidence="1">
    <location>
        <begin position="102"/>
        <end position="128"/>
    </location>
</feature>
<dbReference type="Proteomes" id="UP000275078">
    <property type="component" value="Unassembled WGS sequence"/>
</dbReference>
<evidence type="ECO:0000313" key="3">
    <source>
        <dbReference type="Proteomes" id="UP000275078"/>
    </source>
</evidence>
<sequence length="128" mass="15121">MDHKSDGEYWAGENLKSGCVRRRRPHKGELYYKYCGMDARELMDFWKVLKRKCPCLCGKYNTKVTSYGLENINSDWELEEFSDIDSEDESEQHPEKHGDGNWYEEEEEVDSEEDSDEEDVDSEEDSDN</sequence>
<dbReference type="EMBL" id="ML119727">
    <property type="protein sequence ID" value="RPA77377.1"/>
    <property type="molecule type" value="Genomic_DNA"/>
</dbReference>
<reference evidence="2 3" key="1">
    <citation type="journal article" date="2018" name="Nat. Ecol. Evol.">
        <title>Pezizomycetes genomes reveal the molecular basis of ectomycorrhizal truffle lifestyle.</title>
        <authorList>
            <person name="Murat C."/>
            <person name="Payen T."/>
            <person name="Noel B."/>
            <person name="Kuo A."/>
            <person name="Morin E."/>
            <person name="Chen J."/>
            <person name="Kohler A."/>
            <person name="Krizsan K."/>
            <person name="Balestrini R."/>
            <person name="Da Silva C."/>
            <person name="Montanini B."/>
            <person name="Hainaut M."/>
            <person name="Levati E."/>
            <person name="Barry K.W."/>
            <person name="Belfiori B."/>
            <person name="Cichocki N."/>
            <person name="Clum A."/>
            <person name="Dockter R.B."/>
            <person name="Fauchery L."/>
            <person name="Guy J."/>
            <person name="Iotti M."/>
            <person name="Le Tacon F."/>
            <person name="Lindquist E.A."/>
            <person name="Lipzen A."/>
            <person name="Malagnac F."/>
            <person name="Mello A."/>
            <person name="Molinier V."/>
            <person name="Miyauchi S."/>
            <person name="Poulain J."/>
            <person name="Riccioni C."/>
            <person name="Rubini A."/>
            <person name="Sitrit Y."/>
            <person name="Splivallo R."/>
            <person name="Traeger S."/>
            <person name="Wang M."/>
            <person name="Zifcakova L."/>
            <person name="Wipf D."/>
            <person name="Zambonelli A."/>
            <person name="Paolocci F."/>
            <person name="Nowrousian M."/>
            <person name="Ottonello S."/>
            <person name="Baldrian P."/>
            <person name="Spatafora J.W."/>
            <person name="Henrissat B."/>
            <person name="Nagy L.G."/>
            <person name="Aury J.M."/>
            <person name="Wincker P."/>
            <person name="Grigoriev I.V."/>
            <person name="Bonfante P."/>
            <person name="Martin F.M."/>
        </authorList>
    </citation>
    <scope>NUCLEOTIDE SEQUENCE [LARGE SCALE GENOMIC DNA]</scope>
    <source>
        <strain evidence="2 3">RN42</strain>
    </source>
</reference>
<accession>A0A3N4HVZ7</accession>
<organism evidence="2 3">
    <name type="scientific">Ascobolus immersus RN42</name>
    <dbReference type="NCBI Taxonomy" id="1160509"/>
    <lineage>
        <taxon>Eukaryota</taxon>
        <taxon>Fungi</taxon>
        <taxon>Dikarya</taxon>
        <taxon>Ascomycota</taxon>
        <taxon>Pezizomycotina</taxon>
        <taxon>Pezizomycetes</taxon>
        <taxon>Pezizales</taxon>
        <taxon>Ascobolaceae</taxon>
        <taxon>Ascobolus</taxon>
    </lineage>
</organism>
<feature type="region of interest" description="Disordered" evidence="1">
    <location>
        <begin position="81"/>
        <end position="128"/>
    </location>
</feature>
<evidence type="ECO:0000256" key="1">
    <source>
        <dbReference type="SAM" id="MobiDB-lite"/>
    </source>
</evidence>